<evidence type="ECO:0000256" key="1">
    <source>
        <dbReference type="ARBA" id="ARBA00004141"/>
    </source>
</evidence>
<evidence type="ECO:0000256" key="3">
    <source>
        <dbReference type="ARBA" id="ARBA00022692"/>
    </source>
</evidence>
<feature type="transmembrane region" description="Helical" evidence="6">
    <location>
        <begin position="405"/>
        <end position="425"/>
    </location>
</feature>
<comment type="subcellular location">
    <subcellularLocation>
        <location evidence="1">Membrane</location>
        <topology evidence="1">Multi-pass membrane protein</topology>
    </subcellularLocation>
</comment>
<dbReference type="GO" id="GO:0016020">
    <property type="term" value="C:membrane"/>
    <property type="evidence" value="ECO:0007669"/>
    <property type="project" value="UniProtKB-SubCell"/>
</dbReference>
<organism evidence="7 8">
    <name type="scientific">Sphingomonas paeninsulae</name>
    <dbReference type="NCBI Taxonomy" id="2319844"/>
    <lineage>
        <taxon>Bacteria</taxon>
        <taxon>Pseudomonadati</taxon>
        <taxon>Pseudomonadota</taxon>
        <taxon>Alphaproteobacteria</taxon>
        <taxon>Sphingomonadales</taxon>
        <taxon>Sphingomonadaceae</taxon>
        <taxon>Sphingomonas</taxon>
    </lineage>
</organism>
<evidence type="ECO:0000256" key="6">
    <source>
        <dbReference type="SAM" id="Phobius"/>
    </source>
</evidence>
<dbReference type="Pfam" id="PF13000">
    <property type="entry name" value="Acatn"/>
    <property type="match status" value="1"/>
</dbReference>
<dbReference type="AlphaFoldDB" id="A0A494TDL7"/>
<proteinExistence type="predicted"/>
<dbReference type="OrthoDB" id="9787815at2"/>
<dbReference type="InterPro" id="IPR036259">
    <property type="entry name" value="MFS_trans_sf"/>
</dbReference>
<evidence type="ECO:0000256" key="4">
    <source>
        <dbReference type="ARBA" id="ARBA00022989"/>
    </source>
</evidence>
<keyword evidence="4 6" id="KW-1133">Transmembrane helix</keyword>
<dbReference type="InterPro" id="IPR024371">
    <property type="entry name" value="AcetylCoA_trans_1-like"/>
</dbReference>
<dbReference type="NCBIfam" id="TIGR00901">
    <property type="entry name" value="2A0125"/>
    <property type="match status" value="1"/>
</dbReference>
<dbReference type="PANTHER" id="PTHR12778:SF10">
    <property type="entry name" value="MAJOR FACILITATOR SUPERFAMILY DOMAIN-CONTAINING PROTEIN 3"/>
    <property type="match status" value="1"/>
</dbReference>
<reference evidence="7 8" key="1">
    <citation type="submission" date="2018-09" db="EMBL/GenBank/DDBJ databases">
        <title>Sphingomonas peninsula sp. nov., isolated from fildes peninsula, Antarctic soil.</title>
        <authorList>
            <person name="Yingchao G."/>
        </authorList>
    </citation>
    <scope>NUCLEOTIDE SEQUENCE [LARGE SCALE GENOMIC DNA]</scope>
    <source>
        <strain evidence="7 8">YZ-8</strain>
    </source>
</reference>
<dbReference type="KEGG" id="spha:D3Y57_18765"/>
<dbReference type="InterPro" id="IPR004752">
    <property type="entry name" value="AmpG_permease/AT-1"/>
</dbReference>
<evidence type="ECO:0000313" key="8">
    <source>
        <dbReference type="Proteomes" id="UP000276254"/>
    </source>
</evidence>
<feature type="transmembrane region" description="Helical" evidence="6">
    <location>
        <begin position="99"/>
        <end position="115"/>
    </location>
</feature>
<protein>
    <submittedName>
        <fullName evidence="7">MFS transporter</fullName>
    </submittedName>
</protein>
<dbReference type="Proteomes" id="UP000276254">
    <property type="component" value="Chromosome"/>
</dbReference>
<keyword evidence="8" id="KW-1185">Reference proteome</keyword>
<feature type="transmembrane region" description="Helical" evidence="6">
    <location>
        <begin position="191"/>
        <end position="214"/>
    </location>
</feature>
<dbReference type="RefSeq" id="WP_121155100.1">
    <property type="nucleotide sequence ID" value="NZ_CP032829.1"/>
</dbReference>
<dbReference type="PANTHER" id="PTHR12778">
    <property type="entry name" value="SOLUTE CARRIER FAMILY 33 ACETYL-COA TRANSPORTER -RELATED"/>
    <property type="match status" value="1"/>
</dbReference>
<evidence type="ECO:0000313" key="7">
    <source>
        <dbReference type="EMBL" id="AYJ87587.1"/>
    </source>
</evidence>
<feature type="transmembrane region" description="Helical" evidence="6">
    <location>
        <begin position="167"/>
        <end position="185"/>
    </location>
</feature>
<gene>
    <name evidence="7" type="ORF">D3Y57_18765</name>
</gene>
<dbReference type="Gene3D" id="1.20.1250.20">
    <property type="entry name" value="MFS general substrate transporter like domains"/>
    <property type="match status" value="1"/>
</dbReference>
<dbReference type="SUPFAM" id="SSF103473">
    <property type="entry name" value="MFS general substrate transporter"/>
    <property type="match status" value="1"/>
</dbReference>
<feature type="transmembrane region" description="Helical" evidence="6">
    <location>
        <begin position="290"/>
        <end position="308"/>
    </location>
</feature>
<dbReference type="GO" id="GO:0008521">
    <property type="term" value="F:acetyl-CoA transmembrane transporter activity"/>
    <property type="evidence" value="ECO:0007669"/>
    <property type="project" value="InterPro"/>
</dbReference>
<sequence>MMDQGSEATGTRGGFTSGVRPYFEKAPLASFFLGISSGFPLTLLLSTMTYWLSKEGIDKKTIGFAVGLTTPYTLKFLWAPLLDRVRLPVLTGMFGQRRSWLFLIQALLVFVIWNLGTSDPAHHIGRFAFWAIATAFLSATQDIVIDAYRIEILSDRQLAHGTAMNQFGYRTGNLIAGAGTIAVFSPEALGFGWPLAYGLTSLLVIPAAVAALMIGPGRHVERIGNERSVNWIAETVVAPFAEFFRRRGAWLILLFVLTYKLGDAMGQLMLNPMIVDHGFSDTEYIAINKLVGFWALIIGSGLGAPVIARFGISRSLFISGIIMAIANLAFAMVAFSGHNLEMLTFAVGLENLFAGIGLTVFATYLAGLSNLAFTATQYALLSSVAAVGRTFISAPSGYVQEWLGWPGFYVFAACMAIPGLIFLWLMQRHGFVVERARQPESEIID</sequence>
<feature type="transmembrane region" description="Helical" evidence="6">
    <location>
        <begin position="28"/>
        <end position="52"/>
    </location>
</feature>
<feature type="transmembrane region" description="Helical" evidence="6">
    <location>
        <begin position="315"/>
        <end position="336"/>
    </location>
</feature>
<keyword evidence="3 6" id="KW-0812">Transmembrane</keyword>
<feature type="transmembrane region" description="Helical" evidence="6">
    <location>
        <begin position="378"/>
        <end position="399"/>
    </location>
</feature>
<keyword evidence="2" id="KW-0813">Transport</keyword>
<evidence type="ECO:0000256" key="5">
    <source>
        <dbReference type="ARBA" id="ARBA00023136"/>
    </source>
</evidence>
<evidence type="ECO:0000256" key="2">
    <source>
        <dbReference type="ARBA" id="ARBA00022448"/>
    </source>
</evidence>
<dbReference type="GO" id="GO:0035348">
    <property type="term" value="P:acetyl-CoA transmembrane transport"/>
    <property type="evidence" value="ECO:0007669"/>
    <property type="project" value="InterPro"/>
</dbReference>
<feature type="transmembrane region" description="Helical" evidence="6">
    <location>
        <begin position="249"/>
        <end position="270"/>
    </location>
</feature>
<feature type="transmembrane region" description="Helical" evidence="6">
    <location>
        <begin position="127"/>
        <end position="147"/>
    </location>
</feature>
<dbReference type="EMBL" id="CP032829">
    <property type="protein sequence ID" value="AYJ87587.1"/>
    <property type="molecule type" value="Genomic_DNA"/>
</dbReference>
<accession>A0A494TDL7</accession>
<name>A0A494TDL7_SPHPE</name>
<feature type="transmembrane region" description="Helical" evidence="6">
    <location>
        <begin position="342"/>
        <end position="366"/>
    </location>
</feature>
<keyword evidence="5 6" id="KW-0472">Membrane</keyword>